<evidence type="ECO:0000313" key="5">
    <source>
        <dbReference type="Proteomes" id="UP000216429"/>
    </source>
</evidence>
<dbReference type="AlphaFoldDB" id="A0A261VLT4"/>
<dbReference type="PANTHER" id="PTHR41259">
    <property type="entry name" value="DOUBLE-STRAND BREAK REPAIR RAD50 ATPASE, PUTATIVE-RELATED"/>
    <property type="match status" value="1"/>
</dbReference>
<dbReference type="SUPFAM" id="SSF52540">
    <property type="entry name" value="P-loop containing nucleoside triphosphate hydrolases"/>
    <property type="match status" value="1"/>
</dbReference>
<keyword evidence="1" id="KW-0175">Coiled coil</keyword>
<organism evidence="4 5">
    <name type="scientific">Bordetella genomosp. 12</name>
    <dbReference type="NCBI Taxonomy" id="463035"/>
    <lineage>
        <taxon>Bacteria</taxon>
        <taxon>Pseudomonadati</taxon>
        <taxon>Pseudomonadota</taxon>
        <taxon>Betaproteobacteria</taxon>
        <taxon>Burkholderiales</taxon>
        <taxon>Alcaligenaceae</taxon>
        <taxon>Bordetella</taxon>
    </lineage>
</organism>
<dbReference type="GO" id="GO:0006302">
    <property type="term" value="P:double-strand break repair"/>
    <property type="evidence" value="ECO:0007669"/>
    <property type="project" value="InterPro"/>
</dbReference>
<name>A0A261VLT4_9BORD</name>
<dbReference type="GO" id="GO:0016887">
    <property type="term" value="F:ATP hydrolysis activity"/>
    <property type="evidence" value="ECO:0007669"/>
    <property type="project" value="InterPro"/>
</dbReference>
<evidence type="ECO:0000313" key="4">
    <source>
        <dbReference type="EMBL" id="OZI75019.1"/>
    </source>
</evidence>
<accession>A0A261VLT4</accession>
<feature type="region of interest" description="Disordered" evidence="2">
    <location>
        <begin position="315"/>
        <end position="336"/>
    </location>
</feature>
<feature type="compositionally biased region" description="Low complexity" evidence="2">
    <location>
        <begin position="315"/>
        <end position="328"/>
    </location>
</feature>
<proteinExistence type="predicted"/>
<evidence type="ECO:0000256" key="1">
    <source>
        <dbReference type="SAM" id="Coils"/>
    </source>
</evidence>
<gene>
    <name evidence="4" type="ORF">CAL22_11435</name>
</gene>
<dbReference type="EMBL" id="NEVU01000002">
    <property type="protein sequence ID" value="OZI75019.1"/>
    <property type="molecule type" value="Genomic_DNA"/>
</dbReference>
<keyword evidence="5" id="KW-1185">Reference proteome</keyword>
<dbReference type="OrthoDB" id="9764467at2"/>
<comment type="caution">
    <text evidence="4">The sequence shown here is derived from an EMBL/GenBank/DDBJ whole genome shotgun (WGS) entry which is preliminary data.</text>
</comment>
<dbReference type="InterPro" id="IPR027417">
    <property type="entry name" value="P-loop_NTPase"/>
</dbReference>
<protein>
    <submittedName>
        <fullName evidence="4">GTP-binding protein</fullName>
    </submittedName>
</protein>
<reference evidence="5" key="1">
    <citation type="submission" date="2017-05" db="EMBL/GenBank/DDBJ databases">
        <title>Complete and WGS of Bordetella genogroups.</title>
        <authorList>
            <person name="Spilker T."/>
            <person name="Lipuma J."/>
        </authorList>
    </citation>
    <scope>NUCLEOTIDE SEQUENCE [LARGE SCALE GENOMIC DNA]</scope>
    <source>
        <strain evidence="5">AU6712</strain>
    </source>
</reference>
<sequence>MKLHRIALQEFRKFREPVALDNLDPGLNVIAGPNEAGKSTYALALRAAFLERYGTSKVADLAPYGLSGARPSVTVAFEHAGHQYVLSKQFLHRARCELLVDDQRLEGDEAEQALARLLGFEIPGRGQSKPEHAGVPGLLWIAQGSGQDLAEPALHAAGQVREALTHITGELASQDGDRFHAQVQEARAALLDARGGKPKGAYKAAEEAYLRLGEAREALLRERAELDADVDRLAVWRQEYEHNERTAPWLALEQQAGQARDRLQALAREEEALERLRRDAAEAQRLAQALREQLARDQQDAETLAQLRADATAAAQAAEQAGEGAARSAHGREQAEAALQQARTTFEALQEARRQTEMREALRRLINEQARLDAALAAAQAATGQAERLQKQWQAARIDAGAMAALRKSAQECEALRLRQELAATRIRHALQPGVVLELGGQRLQGQGEVFLSEATELALPGVGTLSIQPGGRDLPTLQRELAEAQTRLAKGLQSLGLETLAQGEARLALAEQLERELAQARGALAAQAPQGVQALIAESAEAAAARDRLQAQVLPDTGEQDLQPRLAAAADAVQRGQAAVQAAVAQARQAETALIQAQGRASLLREQADIRQAAFEAEAQAARRAARAAQFAQAEQRQQDCRRQVAQAEAALAEHRPEQVRQDAERFARSAELARQAQQERHARLLQLQGKLEQAGAQGLGERLAATEAEWQRAGRLRDDYARRAAALDLLWRLLDEQRETATRRLLQPLSERLSHYLGLVFPGAQLRLDEHLLPAALTRTGQEDALAALSFGTREQLGLLARLAYADLLQQAGRPTLLVLDDALVHADDRRREQVKRALFDAALRHQILLFTCHAEAWQDMGVPVRQLDAFTR</sequence>
<feature type="coiled-coil region" evidence="1">
    <location>
        <begin position="256"/>
        <end position="307"/>
    </location>
</feature>
<dbReference type="RefSeq" id="WP_094813194.1">
    <property type="nucleotide sequence ID" value="NZ_NEVU01000002.1"/>
</dbReference>
<dbReference type="PANTHER" id="PTHR41259:SF1">
    <property type="entry name" value="DOUBLE-STRAND BREAK REPAIR RAD50 ATPASE, PUTATIVE-RELATED"/>
    <property type="match status" value="1"/>
</dbReference>
<dbReference type="Proteomes" id="UP000216429">
    <property type="component" value="Unassembled WGS sequence"/>
</dbReference>
<dbReference type="Pfam" id="PF13476">
    <property type="entry name" value="AAA_23"/>
    <property type="match status" value="1"/>
</dbReference>
<feature type="domain" description="Rad50/SbcC-type AAA" evidence="3">
    <location>
        <begin position="5"/>
        <end position="57"/>
    </location>
</feature>
<evidence type="ECO:0000256" key="2">
    <source>
        <dbReference type="SAM" id="MobiDB-lite"/>
    </source>
</evidence>
<dbReference type="InterPro" id="IPR038729">
    <property type="entry name" value="Rad50/SbcC_AAA"/>
</dbReference>
<dbReference type="Gene3D" id="3.40.50.300">
    <property type="entry name" value="P-loop containing nucleotide triphosphate hydrolases"/>
    <property type="match status" value="2"/>
</dbReference>
<evidence type="ECO:0000259" key="3">
    <source>
        <dbReference type="Pfam" id="PF13476"/>
    </source>
</evidence>